<reference evidence="1" key="1">
    <citation type="submission" date="2021-02" db="EMBL/GenBank/DDBJ databases">
        <authorList>
            <consortium name="DOE Joint Genome Institute"/>
            <person name="Ahrendt S."/>
            <person name="Looney B.P."/>
            <person name="Miyauchi S."/>
            <person name="Morin E."/>
            <person name="Drula E."/>
            <person name="Courty P.E."/>
            <person name="Chicoki N."/>
            <person name="Fauchery L."/>
            <person name="Kohler A."/>
            <person name="Kuo A."/>
            <person name="Labutti K."/>
            <person name="Pangilinan J."/>
            <person name="Lipzen A."/>
            <person name="Riley R."/>
            <person name="Andreopoulos W."/>
            <person name="He G."/>
            <person name="Johnson J."/>
            <person name="Barry K.W."/>
            <person name="Grigoriev I.V."/>
            <person name="Nagy L."/>
            <person name="Hibbett D."/>
            <person name="Henrissat B."/>
            <person name="Matheny P.B."/>
            <person name="Labbe J."/>
            <person name="Martin F."/>
        </authorList>
    </citation>
    <scope>NUCLEOTIDE SEQUENCE</scope>
    <source>
        <strain evidence="1">FP105234-sp</strain>
    </source>
</reference>
<name>A0ACB8R8Y9_9AGAM</name>
<accession>A0ACB8R8Y9</accession>
<proteinExistence type="predicted"/>
<evidence type="ECO:0000313" key="1">
    <source>
        <dbReference type="EMBL" id="KAI0040564.1"/>
    </source>
</evidence>
<organism evidence="1 2">
    <name type="scientific">Auriscalpium vulgare</name>
    <dbReference type="NCBI Taxonomy" id="40419"/>
    <lineage>
        <taxon>Eukaryota</taxon>
        <taxon>Fungi</taxon>
        <taxon>Dikarya</taxon>
        <taxon>Basidiomycota</taxon>
        <taxon>Agaricomycotina</taxon>
        <taxon>Agaricomycetes</taxon>
        <taxon>Russulales</taxon>
        <taxon>Auriscalpiaceae</taxon>
        <taxon>Auriscalpium</taxon>
    </lineage>
</organism>
<dbReference type="Proteomes" id="UP000814033">
    <property type="component" value="Unassembled WGS sequence"/>
</dbReference>
<dbReference type="EMBL" id="MU276185">
    <property type="protein sequence ID" value="KAI0040564.1"/>
    <property type="molecule type" value="Genomic_DNA"/>
</dbReference>
<sequence length="185" mass="19803">MRVQTGTRTGARRLAATGSGDGRAGRRVATTKRKQRRTAESRVSWADAVVVGSAKVCGRARGAEPCGAGRSAAGGRQRTTRFGGQRAIAASRAPERGRERGQRGRGCSSGGVQTRHRHVKRPRTRTVNAVTYISKSAGHRYANTAPYIGHIWVICSVCGPGGCQQRSGMYSSYTNSGFLVRNLRS</sequence>
<evidence type="ECO:0000313" key="2">
    <source>
        <dbReference type="Proteomes" id="UP000814033"/>
    </source>
</evidence>
<gene>
    <name evidence="1" type="ORF">FA95DRAFT_853926</name>
</gene>
<keyword evidence="2" id="KW-1185">Reference proteome</keyword>
<comment type="caution">
    <text evidence="1">The sequence shown here is derived from an EMBL/GenBank/DDBJ whole genome shotgun (WGS) entry which is preliminary data.</text>
</comment>
<reference evidence="1" key="2">
    <citation type="journal article" date="2022" name="New Phytol.">
        <title>Evolutionary transition to the ectomycorrhizal habit in the genomes of a hyperdiverse lineage of mushroom-forming fungi.</title>
        <authorList>
            <person name="Looney B."/>
            <person name="Miyauchi S."/>
            <person name="Morin E."/>
            <person name="Drula E."/>
            <person name="Courty P.E."/>
            <person name="Kohler A."/>
            <person name="Kuo A."/>
            <person name="LaButti K."/>
            <person name="Pangilinan J."/>
            <person name="Lipzen A."/>
            <person name="Riley R."/>
            <person name="Andreopoulos W."/>
            <person name="He G."/>
            <person name="Johnson J."/>
            <person name="Nolan M."/>
            <person name="Tritt A."/>
            <person name="Barry K.W."/>
            <person name="Grigoriev I.V."/>
            <person name="Nagy L.G."/>
            <person name="Hibbett D."/>
            <person name="Henrissat B."/>
            <person name="Matheny P.B."/>
            <person name="Labbe J."/>
            <person name="Martin F.M."/>
        </authorList>
    </citation>
    <scope>NUCLEOTIDE SEQUENCE</scope>
    <source>
        <strain evidence="1">FP105234-sp</strain>
    </source>
</reference>
<protein>
    <submittedName>
        <fullName evidence="1">Uncharacterized protein</fullName>
    </submittedName>
</protein>